<feature type="active site" evidence="9">
    <location>
        <position position="20"/>
    </location>
</feature>
<evidence type="ECO:0000256" key="6">
    <source>
        <dbReference type="ARBA" id="ARBA00022777"/>
    </source>
</evidence>
<keyword evidence="4 9" id="KW-0808">Transferase</keyword>
<evidence type="ECO:0000256" key="2">
    <source>
        <dbReference type="ARBA" id="ARBA00012052"/>
    </source>
</evidence>
<dbReference type="AlphaFoldDB" id="A0A7M2X374"/>
<evidence type="ECO:0000313" key="12">
    <source>
        <dbReference type="EMBL" id="QOV92208.1"/>
    </source>
</evidence>
<evidence type="ECO:0000256" key="8">
    <source>
        <dbReference type="ARBA" id="ARBA00032554"/>
    </source>
</evidence>
<proteinExistence type="inferred from homology"/>
<dbReference type="PIRSF" id="PIRSF010376">
    <property type="entry name" value="IspE"/>
    <property type="match status" value="1"/>
</dbReference>
<keyword evidence="5 9" id="KW-0547">Nucleotide-binding</keyword>
<dbReference type="KEGG" id="hbs:IPV69_12970"/>
<comment type="catalytic activity">
    <reaction evidence="9">
        <text>4-CDP-2-C-methyl-D-erythritol + ATP = 4-CDP-2-C-methyl-D-erythritol 2-phosphate + ADP + H(+)</text>
        <dbReference type="Rhea" id="RHEA:18437"/>
        <dbReference type="ChEBI" id="CHEBI:15378"/>
        <dbReference type="ChEBI" id="CHEBI:30616"/>
        <dbReference type="ChEBI" id="CHEBI:57823"/>
        <dbReference type="ChEBI" id="CHEBI:57919"/>
        <dbReference type="ChEBI" id="CHEBI:456216"/>
        <dbReference type="EC" id="2.7.1.148"/>
    </reaction>
</comment>
<dbReference type="InterPro" id="IPR014721">
    <property type="entry name" value="Ribsml_uS5_D2-typ_fold_subgr"/>
</dbReference>
<dbReference type="InterPro" id="IPR004424">
    <property type="entry name" value="IspE"/>
</dbReference>
<keyword evidence="6 9" id="KW-0418">Kinase</keyword>
<comment type="pathway">
    <text evidence="9">Isoprenoid biosynthesis; isopentenyl diphosphate biosynthesis via DXP pathway; isopentenyl diphosphate from 1-deoxy-D-xylulose 5-phosphate: step 3/6.</text>
</comment>
<dbReference type="InterPro" id="IPR013750">
    <property type="entry name" value="GHMP_kinase_C_dom"/>
</dbReference>
<dbReference type="Gene3D" id="3.30.230.10">
    <property type="match status" value="1"/>
</dbReference>
<dbReference type="RefSeq" id="WP_206295540.1">
    <property type="nucleotide sequence ID" value="NZ_CP063458.1"/>
</dbReference>
<organism evidence="12 13">
    <name type="scientific">Humisphaera borealis</name>
    <dbReference type="NCBI Taxonomy" id="2807512"/>
    <lineage>
        <taxon>Bacteria</taxon>
        <taxon>Pseudomonadati</taxon>
        <taxon>Planctomycetota</taxon>
        <taxon>Phycisphaerae</taxon>
        <taxon>Tepidisphaerales</taxon>
        <taxon>Tepidisphaeraceae</taxon>
        <taxon>Humisphaera</taxon>
    </lineage>
</organism>
<dbReference type="SUPFAM" id="SSF55060">
    <property type="entry name" value="GHMP Kinase, C-terminal domain"/>
    <property type="match status" value="1"/>
</dbReference>
<reference evidence="12 13" key="1">
    <citation type="submission" date="2020-10" db="EMBL/GenBank/DDBJ databases">
        <title>Wide distribution of Phycisphaera-like planctomycetes from WD2101 soil group in peatlands and genome analysis of the first cultivated representative.</title>
        <authorList>
            <person name="Dedysh S.N."/>
            <person name="Beletsky A.V."/>
            <person name="Ivanova A."/>
            <person name="Kulichevskaya I.S."/>
            <person name="Suzina N.E."/>
            <person name="Philippov D.A."/>
            <person name="Rakitin A.L."/>
            <person name="Mardanov A.V."/>
            <person name="Ravin N.V."/>
        </authorList>
    </citation>
    <scope>NUCLEOTIDE SEQUENCE [LARGE SCALE GENOMIC DNA]</scope>
    <source>
        <strain evidence="12 13">M1803</strain>
    </source>
</reference>
<keyword evidence="7 9" id="KW-0067">ATP-binding</keyword>
<evidence type="ECO:0000313" key="13">
    <source>
        <dbReference type="Proteomes" id="UP000593765"/>
    </source>
</evidence>
<feature type="active site" evidence="9">
    <location>
        <position position="166"/>
    </location>
</feature>
<gene>
    <name evidence="9 12" type="primary">ispE</name>
    <name evidence="12" type="ORF">IPV69_12970</name>
</gene>
<evidence type="ECO:0000256" key="7">
    <source>
        <dbReference type="ARBA" id="ARBA00022840"/>
    </source>
</evidence>
<evidence type="ECO:0000256" key="4">
    <source>
        <dbReference type="ARBA" id="ARBA00022679"/>
    </source>
</evidence>
<dbReference type="SUPFAM" id="SSF54211">
    <property type="entry name" value="Ribosomal protein S5 domain 2-like"/>
    <property type="match status" value="1"/>
</dbReference>
<dbReference type="Gene3D" id="3.30.70.890">
    <property type="entry name" value="GHMP kinase, C-terminal domain"/>
    <property type="match status" value="1"/>
</dbReference>
<dbReference type="GO" id="GO:0019288">
    <property type="term" value="P:isopentenyl diphosphate biosynthetic process, methylerythritol 4-phosphate pathway"/>
    <property type="evidence" value="ECO:0007669"/>
    <property type="project" value="UniProtKB-UniRule"/>
</dbReference>
<evidence type="ECO:0000259" key="11">
    <source>
        <dbReference type="Pfam" id="PF08544"/>
    </source>
</evidence>
<dbReference type="GO" id="GO:0016114">
    <property type="term" value="P:terpenoid biosynthetic process"/>
    <property type="evidence" value="ECO:0007669"/>
    <property type="project" value="UniProtKB-UniRule"/>
</dbReference>
<accession>A0A7M2X374</accession>
<dbReference type="Pfam" id="PF08544">
    <property type="entry name" value="GHMP_kinases_C"/>
    <property type="match status" value="1"/>
</dbReference>
<evidence type="ECO:0000256" key="3">
    <source>
        <dbReference type="ARBA" id="ARBA00017473"/>
    </source>
</evidence>
<feature type="domain" description="GHMP kinase C-terminal" evidence="11">
    <location>
        <begin position="241"/>
        <end position="306"/>
    </location>
</feature>
<evidence type="ECO:0000259" key="10">
    <source>
        <dbReference type="Pfam" id="PF00288"/>
    </source>
</evidence>
<dbReference type="InterPro" id="IPR036554">
    <property type="entry name" value="GHMP_kinase_C_sf"/>
</dbReference>
<name>A0A7M2X374_9BACT</name>
<protein>
    <recommendedName>
        <fullName evidence="3 9">4-diphosphocytidyl-2-C-methyl-D-erythritol kinase</fullName>
        <shortName evidence="9">CMK</shortName>
        <ecNumber evidence="2 9">2.7.1.148</ecNumber>
    </recommendedName>
    <alternativeName>
        <fullName evidence="8 9">4-(cytidine-5'-diphospho)-2-C-methyl-D-erythritol kinase</fullName>
    </alternativeName>
</protein>
<dbReference type="Pfam" id="PF00288">
    <property type="entry name" value="GHMP_kinases_N"/>
    <property type="match status" value="1"/>
</dbReference>
<comment type="function">
    <text evidence="9">Catalyzes the phosphorylation of the position 2 hydroxy group of 4-diphosphocytidyl-2C-methyl-D-erythritol.</text>
</comment>
<dbReference type="PANTHER" id="PTHR43527:SF2">
    <property type="entry name" value="4-DIPHOSPHOCYTIDYL-2-C-METHYL-D-ERYTHRITOL KINASE, CHLOROPLASTIC"/>
    <property type="match status" value="1"/>
</dbReference>
<evidence type="ECO:0000256" key="9">
    <source>
        <dbReference type="HAMAP-Rule" id="MF_00061"/>
    </source>
</evidence>
<comment type="similarity">
    <text evidence="1 9">Belongs to the GHMP kinase family. IspE subfamily.</text>
</comment>
<feature type="binding site" evidence="9">
    <location>
        <begin position="122"/>
        <end position="132"/>
    </location>
    <ligand>
        <name>ATP</name>
        <dbReference type="ChEBI" id="CHEBI:30616"/>
    </ligand>
</feature>
<dbReference type="EC" id="2.7.1.148" evidence="2 9"/>
<feature type="domain" description="GHMP kinase N-terminal" evidence="10">
    <location>
        <begin position="89"/>
        <end position="171"/>
    </location>
</feature>
<dbReference type="GO" id="GO:0005524">
    <property type="term" value="F:ATP binding"/>
    <property type="evidence" value="ECO:0007669"/>
    <property type="project" value="UniProtKB-UniRule"/>
</dbReference>
<dbReference type="GO" id="GO:0050515">
    <property type="term" value="F:4-(cytidine 5'-diphospho)-2-C-methyl-D-erythritol kinase activity"/>
    <property type="evidence" value="ECO:0007669"/>
    <property type="project" value="UniProtKB-UniRule"/>
</dbReference>
<dbReference type="Proteomes" id="UP000593765">
    <property type="component" value="Chromosome"/>
</dbReference>
<dbReference type="InterPro" id="IPR020568">
    <property type="entry name" value="Ribosomal_Su5_D2-typ_SF"/>
</dbReference>
<sequence length="330" mass="35052">MPIGAETAVPNAVSVDCPAKINLHLRIGPPRADGFHPLMSWMTTVGLFDTLTMQLCGAGVPPAAGETPTPQSLIDLTCDPPIVPNDDRNLVVRMIKAWAQRRSDAGQAAVAGIRATLLKRTPAGAGLGGGSSDAACALLAAERLIAGEPPLTTDQMAEIAATLGSDIPFFFSAPSAVCTGRGEIVRPIAPPAAKWAVLILPPIHMPTPDVYRKFDAMGLGRQKDVETEPDWAAWAKLPAAKLMTMLVNDLEAPAFAIRPELEAIRLKAERKSVRPVRMSGSGSSLFTLFGDERTATEVRDYLRIHLREFGIEEQAVMVVGVGVPIIPSSA</sequence>
<dbReference type="HAMAP" id="MF_00061">
    <property type="entry name" value="IspE"/>
    <property type="match status" value="1"/>
</dbReference>
<keyword evidence="9" id="KW-0414">Isoprene biosynthesis</keyword>
<dbReference type="EMBL" id="CP063458">
    <property type="protein sequence ID" value="QOV92208.1"/>
    <property type="molecule type" value="Genomic_DNA"/>
</dbReference>
<evidence type="ECO:0000256" key="1">
    <source>
        <dbReference type="ARBA" id="ARBA00009684"/>
    </source>
</evidence>
<keyword evidence="13" id="KW-1185">Reference proteome</keyword>
<dbReference type="NCBIfam" id="TIGR00154">
    <property type="entry name" value="ispE"/>
    <property type="match status" value="1"/>
</dbReference>
<dbReference type="UniPathway" id="UPA00056">
    <property type="reaction ID" value="UER00094"/>
</dbReference>
<dbReference type="PANTHER" id="PTHR43527">
    <property type="entry name" value="4-DIPHOSPHOCYTIDYL-2-C-METHYL-D-ERYTHRITOL KINASE, CHLOROPLASTIC"/>
    <property type="match status" value="1"/>
</dbReference>
<dbReference type="InterPro" id="IPR006204">
    <property type="entry name" value="GHMP_kinase_N_dom"/>
</dbReference>
<evidence type="ECO:0000256" key="5">
    <source>
        <dbReference type="ARBA" id="ARBA00022741"/>
    </source>
</evidence>